<dbReference type="InterPro" id="IPR016181">
    <property type="entry name" value="Acyl_CoA_acyltransferase"/>
</dbReference>
<accession>A0ABQ6K122</accession>
<gene>
    <name evidence="4" type="ORF">GCM10025881_11270</name>
</gene>
<protein>
    <submittedName>
        <fullName evidence="4">MarR family transcriptional regulator</fullName>
    </submittedName>
</protein>
<dbReference type="SUPFAM" id="SSF55729">
    <property type="entry name" value="Acyl-CoA N-acyltransferases (Nat)"/>
    <property type="match status" value="1"/>
</dbReference>
<dbReference type="Gene3D" id="3.40.630.30">
    <property type="match status" value="1"/>
</dbReference>
<evidence type="ECO:0000256" key="2">
    <source>
        <dbReference type="SAM" id="MobiDB-lite"/>
    </source>
</evidence>
<feature type="domain" description="N-acetyltransferase" evidence="3">
    <location>
        <begin position="4"/>
        <end position="162"/>
    </location>
</feature>
<evidence type="ECO:0000259" key="3">
    <source>
        <dbReference type="PROSITE" id="PS51186"/>
    </source>
</evidence>
<dbReference type="InterPro" id="IPR000182">
    <property type="entry name" value="GNAT_dom"/>
</dbReference>
<sequence length="205" mass="22267">MSDVIIRPADRPGDLGWMVRAHGEQYAAEFGWDQGFEASVARIVADFGEGTPSGDQAGWIAELDGRRVGCVLCVRGADGDAQLRILLVDEHARGHGVGGALIDTCLDFARSAGYRRMWLWTNDVLAAARSLYLARGFRLFAEERHHSYGADLVGQFYELDLAAAPSRRLQASSDRIPESSTATTASARAIRSAASPRSTRRRGST</sequence>
<dbReference type="PANTHER" id="PTHR13947:SF37">
    <property type="entry name" value="LD18367P"/>
    <property type="match status" value="1"/>
</dbReference>
<evidence type="ECO:0000313" key="4">
    <source>
        <dbReference type="EMBL" id="GMA94303.1"/>
    </source>
</evidence>
<reference evidence="5" key="1">
    <citation type="journal article" date="2019" name="Int. J. Syst. Evol. Microbiol.">
        <title>The Global Catalogue of Microorganisms (GCM) 10K type strain sequencing project: providing services to taxonomists for standard genome sequencing and annotation.</title>
        <authorList>
            <consortium name="The Broad Institute Genomics Platform"/>
            <consortium name="The Broad Institute Genome Sequencing Center for Infectious Disease"/>
            <person name="Wu L."/>
            <person name="Ma J."/>
        </authorList>
    </citation>
    <scope>NUCLEOTIDE SEQUENCE [LARGE SCALE GENOMIC DNA]</scope>
    <source>
        <strain evidence="5">NBRC 108894</strain>
    </source>
</reference>
<dbReference type="Pfam" id="PF00583">
    <property type="entry name" value="Acetyltransf_1"/>
    <property type="match status" value="1"/>
</dbReference>
<feature type="compositionally biased region" description="Low complexity" evidence="2">
    <location>
        <begin position="179"/>
        <end position="197"/>
    </location>
</feature>
<dbReference type="PROSITE" id="PS51186">
    <property type="entry name" value="GNAT"/>
    <property type="match status" value="1"/>
</dbReference>
<comment type="caution">
    <text evidence="4">The sequence shown here is derived from an EMBL/GenBank/DDBJ whole genome shotgun (WGS) entry which is preliminary data.</text>
</comment>
<dbReference type="PANTHER" id="PTHR13947">
    <property type="entry name" value="GNAT FAMILY N-ACETYLTRANSFERASE"/>
    <property type="match status" value="1"/>
</dbReference>
<dbReference type="InterPro" id="IPR050769">
    <property type="entry name" value="NAT_camello-type"/>
</dbReference>
<organism evidence="4 5">
    <name type="scientific">Pseudolysinimonas kribbensis</name>
    <dbReference type="NCBI Taxonomy" id="433641"/>
    <lineage>
        <taxon>Bacteria</taxon>
        <taxon>Bacillati</taxon>
        <taxon>Actinomycetota</taxon>
        <taxon>Actinomycetes</taxon>
        <taxon>Micrococcales</taxon>
        <taxon>Microbacteriaceae</taxon>
        <taxon>Pseudolysinimonas</taxon>
    </lineage>
</organism>
<proteinExistence type="predicted"/>
<feature type="region of interest" description="Disordered" evidence="2">
    <location>
        <begin position="170"/>
        <end position="205"/>
    </location>
</feature>
<dbReference type="EMBL" id="BSVB01000001">
    <property type="protein sequence ID" value="GMA94303.1"/>
    <property type="molecule type" value="Genomic_DNA"/>
</dbReference>
<name>A0ABQ6K122_9MICO</name>
<keyword evidence="1" id="KW-0808">Transferase</keyword>
<evidence type="ECO:0000256" key="1">
    <source>
        <dbReference type="ARBA" id="ARBA00022679"/>
    </source>
</evidence>
<dbReference type="CDD" id="cd04301">
    <property type="entry name" value="NAT_SF"/>
    <property type="match status" value="1"/>
</dbReference>
<evidence type="ECO:0000313" key="5">
    <source>
        <dbReference type="Proteomes" id="UP001157034"/>
    </source>
</evidence>
<dbReference type="Proteomes" id="UP001157034">
    <property type="component" value="Unassembled WGS sequence"/>
</dbReference>
<keyword evidence="5" id="KW-1185">Reference proteome</keyword>